<dbReference type="EMBL" id="JAULSC010000126">
    <property type="protein sequence ID" value="MDO3398188.1"/>
    <property type="molecule type" value="Genomic_DNA"/>
</dbReference>
<dbReference type="Proteomes" id="UP001168363">
    <property type="component" value="Unassembled WGS sequence"/>
</dbReference>
<reference evidence="1" key="1">
    <citation type="submission" date="2023-06" db="EMBL/GenBank/DDBJ databases">
        <title>Genome sequence of Nocardioides sp. SOB44.</title>
        <authorList>
            <person name="Zhang G."/>
        </authorList>
    </citation>
    <scope>NUCLEOTIDE SEQUENCE</scope>
    <source>
        <strain evidence="1">SOB44</strain>
    </source>
</reference>
<evidence type="ECO:0000313" key="2">
    <source>
        <dbReference type="Proteomes" id="UP001168363"/>
    </source>
</evidence>
<gene>
    <name evidence="1" type="ORF">QWJ41_20920</name>
</gene>
<feature type="non-terminal residue" evidence="1">
    <location>
        <position position="1"/>
    </location>
</feature>
<feature type="non-terminal residue" evidence="1">
    <location>
        <position position="114"/>
    </location>
</feature>
<dbReference type="RefSeq" id="WP_302710404.1">
    <property type="nucleotide sequence ID" value="NZ_JAULSC010000126.1"/>
</dbReference>
<organism evidence="1 2">
    <name type="scientific">Nocardioides cremeus</name>
    <dbReference type="NCBI Taxonomy" id="3058044"/>
    <lineage>
        <taxon>Bacteria</taxon>
        <taxon>Bacillati</taxon>
        <taxon>Actinomycetota</taxon>
        <taxon>Actinomycetes</taxon>
        <taxon>Propionibacteriales</taxon>
        <taxon>Nocardioidaceae</taxon>
        <taxon>Nocardioides</taxon>
    </lineage>
</organism>
<accession>A0ABT8TYG6</accession>
<name>A0ABT8TYG6_9ACTN</name>
<proteinExistence type="predicted"/>
<comment type="caution">
    <text evidence="1">The sequence shown here is derived from an EMBL/GenBank/DDBJ whole genome shotgun (WGS) entry which is preliminary data.</text>
</comment>
<evidence type="ECO:0000313" key="1">
    <source>
        <dbReference type="EMBL" id="MDO3398188.1"/>
    </source>
</evidence>
<sequence length="114" mass="11701">GGILNNAESLFILIAQLGGNVSYGISGVVLIVADIVALINGNATVEVVINAIIQYVAYSSILVTADFTVALNETLKGFLSVVKRINASSSLSGLVSIVQKLIEGKLVIGGVNIS</sequence>
<keyword evidence="2" id="KW-1185">Reference proteome</keyword>
<protein>
    <submittedName>
        <fullName evidence="1">Uncharacterized protein</fullName>
    </submittedName>
</protein>